<dbReference type="InterPro" id="IPR025708">
    <property type="entry name" value="HSP15"/>
</dbReference>
<dbReference type="GO" id="GO:0034605">
    <property type="term" value="P:cellular response to heat"/>
    <property type="evidence" value="ECO:0007669"/>
    <property type="project" value="InterPro"/>
</dbReference>
<accession>A0A6B3LAJ7</accession>
<keyword evidence="4" id="KW-1185">Reference proteome</keyword>
<dbReference type="EMBL" id="CP066776">
    <property type="protein sequence ID" value="QQL44912.1"/>
    <property type="molecule type" value="Genomic_DNA"/>
</dbReference>
<dbReference type="KEGG" id="soa:G3M56_013755"/>
<sequence length="140" mass="15629">MATPDQNELTSTRADKWLWATRFFKTRALATEACAGDKIKRDGKAIKASTNLSCGQRIEISKDGLIREVEINRVINKRVGHKVAIECYIDHTPQARIDAVREQKAAAAAHRPTGLGRPTKRDRRDIDSLKRALGDMGYGK</sequence>
<proteinExistence type="predicted"/>
<dbReference type="GO" id="GO:0003677">
    <property type="term" value="F:DNA binding"/>
    <property type="evidence" value="ECO:0007669"/>
    <property type="project" value="InterPro"/>
</dbReference>
<evidence type="ECO:0000256" key="1">
    <source>
        <dbReference type="ARBA" id="ARBA00022884"/>
    </source>
</evidence>
<dbReference type="GO" id="GO:0003727">
    <property type="term" value="F:single-stranded RNA binding"/>
    <property type="evidence" value="ECO:0007669"/>
    <property type="project" value="InterPro"/>
</dbReference>
<evidence type="ECO:0000313" key="3">
    <source>
        <dbReference type="EMBL" id="QQL44912.1"/>
    </source>
</evidence>
<reference evidence="3 4" key="1">
    <citation type="submission" date="2020-12" db="EMBL/GenBank/DDBJ databases">
        <title>Sulforoseuscoccus oceanibium gen. nov., sp. nov., a representative of the phylum Verrucomicrobia with special cytoplasmic membrane, and proposal of Sulforoseuscoccusaceae fam. nov.</title>
        <authorList>
            <person name="Xi F."/>
        </authorList>
    </citation>
    <scope>NUCLEOTIDE SEQUENCE [LARGE SCALE GENOMIC DNA]</scope>
    <source>
        <strain evidence="3 4">T37</strain>
    </source>
</reference>
<dbReference type="PIRSF" id="PIRSF016821">
    <property type="entry name" value="HSP15"/>
    <property type="match status" value="1"/>
</dbReference>
<dbReference type="InterPro" id="IPR036986">
    <property type="entry name" value="S4_RNA-bd_sf"/>
</dbReference>
<evidence type="ECO:0000256" key="2">
    <source>
        <dbReference type="PROSITE-ProRule" id="PRU00182"/>
    </source>
</evidence>
<dbReference type="RefSeq" id="WP_164365347.1">
    <property type="nucleotide sequence ID" value="NZ_CP066776.1"/>
</dbReference>
<dbReference type="Gene3D" id="3.10.290.10">
    <property type="entry name" value="RNA-binding S4 domain"/>
    <property type="match status" value="1"/>
</dbReference>
<dbReference type="CDD" id="cd00165">
    <property type="entry name" value="S4"/>
    <property type="match status" value="1"/>
</dbReference>
<dbReference type="GO" id="GO:0043023">
    <property type="term" value="F:ribosomal large subunit binding"/>
    <property type="evidence" value="ECO:0007669"/>
    <property type="project" value="InterPro"/>
</dbReference>
<dbReference type="PROSITE" id="PS50889">
    <property type="entry name" value="S4"/>
    <property type="match status" value="1"/>
</dbReference>
<name>A0A6B3LAJ7_9BACT</name>
<evidence type="ECO:0000313" key="4">
    <source>
        <dbReference type="Proteomes" id="UP000475117"/>
    </source>
</evidence>
<dbReference type="Proteomes" id="UP000475117">
    <property type="component" value="Chromosome"/>
</dbReference>
<dbReference type="SUPFAM" id="SSF55174">
    <property type="entry name" value="Alpha-L RNA-binding motif"/>
    <property type="match status" value="1"/>
</dbReference>
<dbReference type="AlphaFoldDB" id="A0A6B3LAJ7"/>
<gene>
    <name evidence="3" type="ORF">G3M56_013755</name>
</gene>
<organism evidence="3 4">
    <name type="scientific">Sulfuriroseicoccus oceanibius</name>
    <dbReference type="NCBI Taxonomy" id="2707525"/>
    <lineage>
        <taxon>Bacteria</taxon>
        <taxon>Pseudomonadati</taxon>
        <taxon>Verrucomicrobiota</taxon>
        <taxon>Verrucomicrobiia</taxon>
        <taxon>Verrucomicrobiales</taxon>
        <taxon>Verrucomicrobiaceae</taxon>
        <taxon>Sulfuriroseicoccus</taxon>
    </lineage>
</organism>
<protein>
    <submittedName>
        <fullName evidence="3">RNA-binding S4 domain-containing protein</fullName>
    </submittedName>
</protein>
<keyword evidence="1 2" id="KW-0694">RNA-binding</keyword>